<sequence>MKVAIRATHKKPGDHNGAKRLHKELQEEGFVTRRDRVVRLRQEMGIQYKQRTTLKSLRKRTMIPYLFIKDYSVPHQILL</sequence>
<organism evidence="3 4">
    <name type="scientific">Acidithiobacillus ferrivorans</name>
    <dbReference type="NCBI Taxonomy" id="160808"/>
    <lineage>
        <taxon>Bacteria</taxon>
        <taxon>Pseudomonadati</taxon>
        <taxon>Pseudomonadota</taxon>
        <taxon>Acidithiobacillia</taxon>
        <taxon>Acidithiobacillales</taxon>
        <taxon>Acidithiobacillaceae</taxon>
        <taxon>Acidithiobacillus</taxon>
    </lineage>
</organism>
<name>A0A7T5BHQ5_9PROT</name>
<reference evidence="3 4" key="1">
    <citation type="submission" date="2020-07" db="EMBL/GenBank/DDBJ databases">
        <title>Complete genome sequence analysis of Acidithiobacillus ferrivorans XJFY6S-08 reveals extreme environmental adaptation to alpine acid mine drainage.</title>
        <authorList>
            <person name="Yan L."/>
            <person name="Ni Y."/>
        </authorList>
    </citation>
    <scope>NUCLEOTIDE SEQUENCE [LARGE SCALE GENOMIC DNA]</scope>
    <source>
        <strain evidence="3 4">XJFY6S-08</strain>
    </source>
</reference>
<evidence type="ECO:0000259" key="2">
    <source>
        <dbReference type="Pfam" id="PF13276"/>
    </source>
</evidence>
<accession>A0A7T5BHQ5</accession>
<proteinExistence type="predicted"/>
<dbReference type="Pfam" id="PF13276">
    <property type="entry name" value="HTH_21"/>
    <property type="match status" value="1"/>
</dbReference>
<evidence type="ECO:0000313" key="4">
    <source>
        <dbReference type="Proteomes" id="UP000595420"/>
    </source>
</evidence>
<feature type="domain" description="HTH-like" evidence="2">
    <location>
        <begin position="4"/>
        <end position="51"/>
    </location>
</feature>
<dbReference type="AlphaFoldDB" id="A0A7T5BHQ5"/>
<gene>
    <name evidence="3" type="ORF">H2515_05255</name>
</gene>
<feature type="compositionally biased region" description="Basic and acidic residues" evidence="1">
    <location>
        <begin position="11"/>
        <end position="20"/>
    </location>
</feature>
<protein>
    <submittedName>
        <fullName evidence="3">IS3 family transposase</fullName>
    </submittedName>
</protein>
<evidence type="ECO:0000256" key="1">
    <source>
        <dbReference type="SAM" id="MobiDB-lite"/>
    </source>
</evidence>
<dbReference type="InterPro" id="IPR025948">
    <property type="entry name" value="HTH-like_dom"/>
</dbReference>
<evidence type="ECO:0000313" key="3">
    <source>
        <dbReference type="EMBL" id="QQD73661.1"/>
    </source>
</evidence>
<dbReference type="RefSeq" id="WP_198661101.1">
    <property type="nucleotide sequence ID" value="NZ_CP059488.1"/>
</dbReference>
<dbReference type="Proteomes" id="UP000595420">
    <property type="component" value="Chromosome"/>
</dbReference>
<feature type="region of interest" description="Disordered" evidence="1">
    <location>
        <begin position="1"/>
        <end position="20"/>
    </location>
</feature>
<dbReference type="EMBL" id="CP059488">
    <property type="protein sequence ID" value="QQD73661.1"/>
    <property type="molecule type" value="Genomic_DNA"/>
</dbReference>